<evidence type="ECO:0000256" key="1">
    <source>
        <dbReference type="SAM" id="Coils"/>
    </source>
</evidence>
<feature type="compositionally biased region" description="Basic and acidic residues" evidence="2">
    <location>
        <begin position="893"/>
        <end position="933"/>
    </location>
</feature>
<feature type="region of interest" description="Disordered" evidence="2">
    <location>
        <begin position="876"/>
        <end position="962"/>
    </location>
</feature>
<evidence type="ECO:0000256" key="2">
    <source>
        <dbReference type="SAM" id="MobiDB-lite"/>
    </source>
</evidence>
<feature type="coiled-coil region" evidence="1">
    <location>
        <begin position="442"/>
        <end position="476"/>
    </location>
</feature>
<dbReference type="RefSeq" id="XP_037169333.1">
    <property type="nucleotide sequence ID" value="XM_037303611.1"/>
</dbReference>
<dbReference type="Gene3D" id="1.10.287.1490">
    <property type="match status" value="1"/>
</dbReference>
<proteinExistence type="predicted"/>
<gene>
    <name evidence="3" type="ORF">HO173_001674</name>
</gene>
<feature type="compositionally biased region" description="Basic and acidic residues" evidence="2">
    <location>
        <begin position="944"/>
        <end position="953"/>
    </location>
</feature>
<reference evidence="3 4" key="1">
    <citation type="journal article" date="2020" name="Genomics">
        <title>Complete, high-quality genomes from long-read metagenomic sequencing of two wolf lichen thalli reveals enigmatic genome architecture.</title>
        <authorList>
            <person name="McKenzie S.K."/>
            <person name="Walston R.F."/>
            <person name="Allen J.L."/>
        </authorList>
    </citation>
    <scope>NUCLEOTIDE SEQUENCE [LARGE SCALE GENOMIC DNA]</scope>
    <source>
        <strain evidence="3">WasteWater2</strain>
    </source>
</reference>
<dbReference type="Proteomes" id="UP000578531">
    <property type="component" value="Unassembled WGS sequence"/>
</dbReference>
<feature type="coiled-coil region" evidence="1">
    <location>
        <begin position="186"/>
        <end position="213"/>
    </location>
</feature>
<dbReference type="PANTHER" id="PTHR47357">
    <property type="entry name" value="COP1-INTERACTIVE PROTEIN 1"/>
    <property type="match status" value="1"/>
</dbReference>
<feature type="coiled-coil region" evidence="1">
    <location>
        <begin position="736"/>
        <end position="770"/>
    </location>
</feature>
<dbReference type="OrthoDB" id="5325221at2759"/>
<keyword evidence="1" id="KW-0175">Coiled coil</keyword>
<dbReference type="PANTHER" id="PTHR47357:SF1">
    <property type="entry name" value="SPINDLE POLE BODY COMPONENT 110"/>
    <property type="match status" value="1"/>
</dbReference>
<comment type="caution">
    <text evidence="3">The sequence shown here is derived from an EMBL/GenBank/DDBJ whole genome shotgun (WGS) entry which is preliminary data.</text>
</comment>
<feature type="coiled-coil region" evidence="1">
    <location>
        <begin position="502"/>
        <end position="575"/>
    </location>
</feature>
<protein>
    <submittedName>
        <fullName evidence="3">Uncharacterized protein</fullName>
    </submittedName>
</protein>
<organism evidence="3 4">
    <name type="scientific">Letharia columbiana</name>
    <dbReference type="NCBI Taxonomy" id="112416"/>
    <lineage>
        <taxon>Eukaryota</taxon>
        <taxon>Fungi</taxon>
        <taxon>Dikarya</taxon>
        <taxon>Ascomycota</taxon>
        <taxon>Pezizomycotina</taxon>
        <taxon>Lecanoromycetes</taxon>
        <taxon>OSLEUM clade</taxon>
        <taxon>Lecanoromycetidae</taxon>
        <taxon>Lecanorales</taxon>
        <taxon>Lecanorineae</taxon>
        <taxon>Parmeliaceae</taxon>
        <taxon>Letharia</taxon>
    </lineage>
</organism>
<dbReference type="EMBL" id="JACCJC010000004">
    <property type="protein sequence ID" value="KAF6240064.1"/>
    <property type="molecule type" value="Genomic_DNA"/>
</dbReference>
<keyword evidence="4" id="KW-1185">Reference proteome</keyword>
<accession>A0A8H6G3T7</accession>
<evidence type="ECO:0000313" key="4">
    <source>
        <dbReference type="Proteomes" id="UP000578531"/>
    </source>
</evidence>
<sequence length="962" mass="109834">MGQQFSRLPSGFQPGVDSWYGVLCSQFHFIPDFREPDIQDYFLKQCVYSSSFIGLLLLLSWYYGQSSLKNRLDPVGAANEERNAAVKERDDAQRAWVEMRTKHERAMETNLELRAELSTAFKDLPWLKHRNTELAEENSVQHNEIERLEGFKQDYDELLQQVSVYGMSAKRPEYYQQRSEQTQRQLEISNNLLEKSEKCVKALEEKLGTQREKDNKEKEWLRSQLKKNARSTAYWAKYRPNALDTKPAWGVRCACTEPEIAYGLKDQNPRIVELEATVAARDLTIKRLRERRPVWNSGKNDAASTSNADHTSLPLTEVSKSDSITGSQTLTTTLVHTCEYEEQCKTLGKQVADDAETIKQLRKECQDLGEPASNKATADTVEFDATAELKGQLAAKDTEIKDLRAEKVVMSDEVGAKNETINGLRKEKVTGSEELAKNNQAIKDLREEKVTMGEELAAKDKEINDLREEKMTADKNATTAISDLRQEISDSRISLVEARKVSAECEHELGEQKTKISELEAAHRGLEDAVKRKDREINDLQKKNQEIAEQPAPGYAENLQRLTTANSDLDDLRREHCECKEHSESQKARISELEAAGRELRATVKVKDDRITELEGQINNAPSKDLIERHIQSQNDAISNKDRDYQALYDLYNKMLGQEALAEAKHNEDMQSLNTMQQSVTAKQLELQRLWDEYNNLRSHHTNCEGRTTDLTNQLRQGANTYTDLQTKYNTQATELDVVNQNARGLRSEVANLQQTNANLEQMNSSSESNFEKYRVEGENRARPIWQANLDREMSTQALKLEASEGQVFKLENQLQQAKNQASPLREMQIKAREDAVQLKEDALKLDKDAMVLDQDGSKADHEVKTLENKLAAANKDAGDARVRNRGIQSQLNKERKERADEKARHEKVLEKEREDSERRSDFLKLRLERENPLKGTVSNLQDEVARLSKELGEQQSRGNDA</sequence>
<evidence type="ECO:0000313" key="3">
    <source>
        <dbReference type="EMBL" id="KAF6240064.1"/>
    </source>
</evidence>
<dbReference type="GO" id="GO:0005856">
    <property type="term" value="C:cytoskeleton"/>
    <property type="evidence" value="ECO:0007669"/>
    <property type="project" value="TreeGrafter"/>
</dbReference>
<dbReference type="AlphaFoldDB" id="A0A8H6G3T7"/>
<dbReference type="GeneID" id="59283348"/>
<dbReference type="GO" id="GO:0005200">
    <property type="term" value="F:structural constituent of cytoskeleton"/>
    <property type="evidence" value="ECO:0007669"/>
    <property type="project" value="TreeGrafter"/>
</dbReference>
<name>A0A8H6G3T7_9LECA</name>